<evidence type="ECO:0000256" key="3">
    <source>
        <dbReference type="SAM" id="Coils"/>
    </source>
</evidence>
<dbReference type="InterPro" id="IPR050465">
    <property type="entry name" value="UPF0194_transport"/>
</dbReference>
<evidence type="ECO:0000313" key="4">
    <source>
        <dbReference type="EMBL" id="GAA0597248.1"/>
    </source>
</evidence>
<evidence type="ECO:0000313" key="5">
    <source>
        <dbReference type="Proteomes" id="UP001500866"/>
    </source>
</evidence>
<dbReference type="RefSeq" id="WP_343811189.1">
    <property type="nucleotide sequence ID" value="NZ_BAAADS010000007.1"/>
</dbReference>
<dbReference type="EMBL" id="BAAADS010000007">
    <property type="protein sequence ID" value="GAA0597248.1"/>
    <property type="molecule type" value="Genomic_DNA"/>
</dbReference>
<comment type="caution">
    <text evidence="4">The sequence shown here is derived from an EMBL/GenBank/DDBJ whole genome shotgun (WGS) entry which is preliminary data.</text>
</comment>
<sequence length="407" mass="45969">MNRKKLILILTGLFMAVNCFLVYLDEEEKVDRLSYIDEWSVIGTKDMYETIETAGVLETAETKNVYFDEEKGSFLEFQVEDGAQINVGDPLFSYEPNNYYETKAQLESEVSKLNDQIAAIEEAIANISAFQAPPSDLEAQFEGENAKFDLKHEPVQAEYMKEAYVAEKEKELAQKQAELDSIQAQLSDLESTGDTIVVESPYQGQIANLSQSLKNPVVSIRDLQLQATGRFTENERTQVEPEMPVKVAIQENDDVLKGTLDSINDMPETVNVHTTSMYPFEVTFGKDADMEGLLPGYHANLEITTNASQNAVVVRENQLAGKNIWKMTSEGLLQRQKVKTGIHMDNFYEAKQGAKAGEWAAQDDWDQFRDGAAFITALNVEDIQWKRIGKYDNVSWKRYFVTGLLAR</sequence>
<evidence type="ECO:0008006" key="6">
    <source>
        <dbReference type="Google" id="ProtNLM"/>
    </source>
</evidence>
<reference evidence="4 5" key="1">
    <citation type="journal article" date="2019" name="Int. J. Syst. Evol. Microbiol.">
        <title>The Global Catalogue of Microorganisms (GCM) 10K type strain sequencing project: providing services to taxonomists for standard genome sequencing and annotation.</title>
        <authorList>
            <consortium name="The Broad Institute Genomics Platform"/>
            <consortium name="The Broad Institute Genome Sequencing Center for Infectious Disease"/>
            <person name="Wu L."/>
            <person name="Ma J."/>
        </authorList>
    </citation>
    <scope>NUCLEOTIDE SEQUENCE [LARGE SCALE GENOMIC DNA]</scope>
    <source>
        <strain evidence="4 5">JCM 15395</strain>
    </source>
</reference>
<evidence type="ECO:0000256" key="2">
    <source>
        <dbReference type="ARBA" id="ARBA00023054"/>
    </source>
</evidence>
<evidence type="ECO:0000256" key="1">
    <source>
        <dbReference type="ARBA" id="ARBA00004196"/>
    </source>
</evidence>
<dbReference type="PANTHER" id="PTHR32347">
    <property type="entry name" value="EFFLUX SYSTEM COMPONENT YKNX-RELATED"/>
    <property type="match status" value="1"/>
</dbReference>
<keyword evidence="2 3" id="KW-0175">Coiled coil</keyword>
<dbReference type="Proteomes" id="UP001500866">
    <property type="component" value="Unassembled WGS sequence"/>
</dbReference>
<feature type="coiled-coil region" evidence="3">
    <location>
        <begin position="165"/>
        <end position="192"/>
    </location>
</feature>
<dbReference type="SUPFAM" id="SSF161270">
    <property type="entry name" value="PspA lactotransferrin-binding region"/>
    <property type="match status" value="1"/>
</dbReference>
<organism evidence="4 5">
    <name type="scientific">Virgibacillus siamensis</name>
    <dbReference type="NCBI Taxonomy" id="480071"/>
    <lineage>
        <taxon>Bacteria</taxon>
        <taxon>Bacillati</taxon>
        <taxon>Bacillota</taxon>
        <taxon>Bacilli</taxon>
        <taxon>Bacillales</taxon>
        <taxon>Bacillaceae</taxon>
        <taxon>Virgibacillus</taxon>
    </lineage>
</organism>
<protein>
    <recommendedName>
        <fullName evidence="6">HlyD family secretion protein</fullName>
    </recommendedName>
</protein>
<proteinExistence type="predicted"/>
<keyword evidence="5" id="KW-1185">Reference proteome</keyword>
<gene>
    <name evidence="4" type="ORF">GCM10009001_11810</name>
</gene>
<dbReference type="Gene3D" id="2.40.30.170">
    <property type="match status" value="1"/>
</dbReference>
<dbReference type="PANTHER" id="PTHR32347:SF14">
    <property type="entry name" value="EFFLUX SYSTEM COMPONENT YKNX-RELATED"/>
    <property type="match status" value="1"/>
</dbReference>
<accession>A0ABN1FT30</accession>
<comment type="subcellular location">
    <subcellularLocation>
        <location evidence="1">Cell envelope</location>
    </subcellularLocation>
</comment>
<name>A0ABN1FT30_9BACI</name>